<organism evidence="2 3">
    <name type="scientific">Blastopirellula marina</name>
    <dbReference type="NCBI Taxonomy" id="124"/>
    <lineage>
        <taxon>Bacteria</taxon>
        <taxon>Pseudomonadati</taxon>
        <taxon>Planctomycetota</taxon>
        <taxon>Planctomycetia</taxon>
        <taxon>Pirellulales</taxon>
        <taxon>Pirellulaceae</taxon>
        <taxon>Blastopirellula</taxon>
    </lineage>
</organism>
<dbReference type="InterPro" id="IPR015943">
    <property type="entry name" value="WD40/YVTN_repeat-like_dom_sf"/>
</dbReference>
<proteinExistence type="predicted"/>
<feature type="signal peptide" evidence="1">
    <location>
        <begin position="1"/>
        <end position="27"/>
    </location>
</feature>
<comment type="caution">
    <text evidence="2">The sequence shown here is derived from an EMBL/GenBank/DDBJ whole genome shotgun (WGS) entry which is preliminary data.</text>
</comment>
<evidence type="ECO:0000313" key="2">
    <source>
        <dbReference type="EMBL" id="PQO29402.1"/>
    </source>
</evidence>
<evidence type="ECO:0000313" key="3">
    <source>
        <dbReference type="Proteomes" id="UP000238322"/>
    </source>
</evidence>
<reference evidence="2 3" key="1">
    <citation type="submission" date="2018-02" db="EMBL/GenBank/DDBJ databases">
        <title>Comparative genomes isolates from brazilian mangrove.</title>
        <authorList>
            <person name="Araujo J.E."/>
            <person name="Taketani R.G."/>
            <person name="Silva M.C.P."/>
            <person name="Loureco M.V."/>
            <person name="Andreote F.D."/>
        </authorList>
    </citation>
    <scope>NUCLEOTIDE SEQUENCE [LARGE SCALE GENOMIC DNA]</scope>
    <source>
        <strain evidence="2 3">Hex-1 MGV</strain>
    </source>
</reference>
<feature type="chain" id="PRO_5015598430" evidence="1">
    <location>
        <begin position="28"/>
        <end position="340"/>
    </location>
</feature>
<accession>A0A2S8FB91</accession>
<keyword evidence="1" id="KW-0732">Signal</keyword>
<dbReference type="InterPro" id="IPR001680">
    <property type="entry name" value="WD40_rpt"/>
</dbReference>
<name>A0A2S8FB91_9BACT</name>
<dbReference type="Proteomes" id="UP000238322">
    <property type="component" value="Unassembled WGS sequence"/>
</dbReference>
<dbReference type="EMBL" id="PUHY01000015">
    <property type="protein sequence ID" value="PQO29402.1"/>
    <property type="molecule type" value="Genomic_DNA"/>
</dbReference>
<dbReference type="RefSeq" id="WP_105332597.1">
    <property type="nucleotide sequence ID" value="NZ_PUHY01000015.1"/>
</dbReference>
<sequence>MPSSPNLVVLGLSVLLTSLPAARPLCAADPIQKVWESTPFNEVAYGLAASPSGKQFAIAGRLGTIVVFDTESQKVIKQIEPDNQFILAMRYSPDSSVLAAVGPKQLVLYRTDNWKQLRAINLPARCGYLSFHPTRPWIAVAGQGTSLDIYDVVDQKIARSFKADLSNAQGVQFSKDGRYLYASVTNAVVGSPAYVLRRYDLQTDAMDGFSYIGDTQARRVILSPDGESLLVNVPQDGASVLFKEVLTHIMHVRHQWQANTEIKMGTAFLPDGKSILTARQGQFDIWQPGKKEPIASIPSDDAGSAYEIVPIPGTRDYLMCHERSFRQITRWRTSEEPLSP</sequence>
<gene>
    <name evidence="2" type="ORF">C5Y83_25355</name>
</gene>
<dbReference type="AlphaFoldDB" id="A0A2S8FB91"/>
<dbReference type="OrthoDB" id="251024at2"/>
<protein>
    <submittedName>
        <fullName evidence="2">Uncharacterized protein</fullName>
    </submittedName>
</protein>
<evidence type="ECO:0000256" key="1">
    <source>
        <dbReference type="SAM" id="SignalP"/>
    </source>
</evidence>
<dbReference type="SUPFAM" id="SSF50969">
    <property type="entry name" value="YVTN repeat-like/Quinoprotein amine dehydrogenase"/>
    <property type="match status" value="1"/>
</dbReference>
<dbReference type="InterPro" id="IPR011044">
    <property type="entry name" value="Quino_amine_DH_bsu"/>
</dbReference>
<dbReference type="SMART" id="SM00320">
    <property type="entry name" value="WD40"/>
    <property type="match status" value="3"/>
</dbReference>
<dbReference type="Gene3D" id="2.130.10.10">
    <property type="entry name" value="YVTN repeat-like/Quinoprotein amine dehydrogenase"/>
    <property type="match status" value="1"/>
</dbReference>